<accession>A0A917EDN1</accession>
<dbReference type="Proteomes" id="UP000612855">
    <property type="component" value="Unassembled WGS sequence"/>
</dbReference>
<dbReference type="EMBL" id="BMFJ01000001">
    <property type="protein sequence ID" value="GGE26466.1"/>
    <property type="molecule type" value="Genomic_DNA"/>
</dbReference>
<name>A0A917EDN1_9RHOB</name>
<sequence>MPPARWTRFWCRAPRKADANGNLGPLRETGAALTLDIANRCDRGQGPTVGGRVLGFWSPIYVIVKAVRSIIAQAET</sequence>
<reference evidence="2" key="1">
    <citation type="journal article" date="2019" name="Int. J. Syst. Evol. Microbiol.">
        <title>The Global Catalogue of Microorganisms (GCM) 10K type strain sequencing project: providing services to taxonomists for standard genome sequencing and annotation.</title>
        <authorList>
            <consortium name="The Broad Institute Genomics Platform"/>
            <consortium name="The Broad Institute Genome Sequencing Center for Infectious Disease"/>
            <person name="Wu L."/>
            <person name="Ma J."/>
        </authorList>
    </citation>
    <scope>NUCLEOTIDE SEQUENCE [LARGE SCALE GENOMIC DNA]</scope>
    <source>
        <strain evidence="2">CGMCC 1.12664</strain>
    </source>
</reference>
<evidence type="ECO:0000313" key="2">
    <source>
        <dbReference type="Proteomes" id="UP000612855"/>
    </source>
</evidence>
<protein>
    <submittedName>
        <fullName evidence="1">Uncharacterized protein</fullName>
    </submittedName>
</protein>
<evidence type="ECO:0000313" key="1">
    <source>
        <dbReference type="EMBL" id="GGE26466.1"/>
    </source>
</evidence>
<organism evidence="1 2">
    <name type="scientific">Primorskyibacter flagellatus</name>
    <dbReference type="NCBI Taxonomy" id="1387277"/>
    <lineage>
        <taxon>Bacteria</taxon>
        <taxon>Pseudomonadati</taxon>
        <taxon>Pseudomonadota</taxon>
        <taxon>Alphaproteobacteria</taxon>
        <taxon>Rhodobacterales</taxon>
        <taxon>Roseobacteraceae</taxon>
        <taxon>Primorskyibacter</taxon>
    </lineage>
</organism>
<proteinExistence type="predicted"/>
<comment type="caution">
    <text evidence="1">The sequence shown here is derived from an EMBL/GenBank/DDBJ whole genome shotgun (WGS) entry which is preliminary data.</text>
</comment>
<keyword evidence="2" id="KW-1185">Reference proteome</keyword>
<gene>
    <name evidence="1" type="ORF">GCM10011360_13550</name>
</gene>
<dbReference type="AlphaFoldDB" id="A0A917EDN1"/>